<protein>
    <submittedName>
        <fullName evidence="2">Uncharacterized protein</fullName>
    </submittedName>
</protein>
<name>A0A9N7YGS7_PLEPL</name>
<feature type="compositionally biased region" description="Pro residues" evidence="1">
    <location>
        <begin position="58"/>
        <end position="68"/>
    </location>
</feature>
<proteinExistence type="predicted"/>
<sequence length="68" mass="7554">MFLWPIIPDGRFPTEGSKRCDRGGGPGERTEKVMSASRKDPAEKNLTCPKPRPTWASPCPPPLNSHHE</sequence>
<dbReference type="EMBL" id="CADEAL010001283">
    <property type="protein sequence ID" value="CAB1430920.1"/>
    <property type="molecule type" value="Genomic_DNA"/>
</dbReference>
<comment type="caution">
    <text evidence="2">The sequence shown here is derived from an EMBL/GenBank/DDBJ whole genome shotgun (WGS) entry which is preliminary data.</text>
</comment>
<dbReference type="AlphaFoldDB" id="A0A9N7YGS7"/>
<keyword evidence="3" id="KW-1185">Reference proteome</keyword>
<evidence type="ECO:0000313" key="2">
    <source>
        <dbReference type="EMBL" id="CAB1430920.1"/>
    </source>
</evidence>
<gene>
    <name evidence="2" type="ORF">PLEPLA_LOCUS18916</name>
</gene>
<evidence type="ECO:0000256" key="1">
    <source>
        <dbReference type="SAM" id="MobiDB-lite"/>
    </source>
</evidence>
<feature type="compositionally biased region" description="Basic and acidic residues" evidence="1">
    <location>
        <begin position="16"/>
        <end position="43"/>
    </location>
</feature>
<evidence type="ECO:0000313" key="3">
    <source>
        <dbReference type="Proteomes" id="UP001153269"/>
    </source>
</evidence>
<reference evidence="2" key="1">
    <citation type="submission" date="2020-03" db="EMBL/GenBank/DDBJ databases">
        <authorList>
            <person name="Weist P."/>
        </authorList>
    </citation>
    <scope>NUCLEOTIDE SEQUENCE</scope>
</reference>
<accession>A0A9N7YGS7</accession>
<feature type="region of interest" description="Disordered" evidence="1">
    <location>
        <begin position="1"/>
        <end position="68"/>
    </location>
</feature>
<organism evidence="2 3">
    <name type="scientific">Pleuronectes platessa</name>
    <name type="common">European plaice</name>
    <dbReference type="NCBI Taxonomy" id="8262"/>
    <lineage>
        <taxon>Eukaryota</taxon>
        <taxon>Metazoa</taxon>
        <taxon>Chordata</taxon>
        <taxon>Craniata</taxon>
        <taxon>Vertebrata</taxon>
        <taxon>Euteleostomi</taxon>
        <taxon>Actinopterygii</taxon>
        <taxon>Neopterygii</taxon>
        <taxon>Teleostei</taxon>
        <taxon>Neoteleostei</taxon>
        <taxon>Acanthomorphata</taxon>
        <taxon>Carangaria</taxon>
        <taxon>Pleuronectiformes</taxon>
        <taxon>Pleuronectoidei</taxon>
        <taxon>Pleuronectidae</taxon>
        <taxon>Pleuronectes</taxon>
    </lineage>
</organism>
<dbReference type="Proteomes" id="UP001153269">
    <property type="component" value="Unassembled WGS sequence"/>
</dbReference>